<keyword evidence="7" id="KW-0479">Metal-binding</keyword>
<evidence type="ECO:0000256" key="2">
    <source>
        <dbReference type="ARBA" id="ARBA00003852"/>
    </source>
</evidence>
<dbReference type="RefSeq" id="WP_128745451.1">
    <property type="nucleotide sequence ID" value="NZ_CP035281.1"/>
</dbReference>
<evidence type="ECO:0000313" key="13">
    <source>
        <dbReference type="EMBL" id="QAT42802.1"/>
    </source>
</evidence>
<evidence type="ECO:0000256" key="1">
    <source>
        <dbReference type="ARBA" id="ARBA00001966"/>
    </source>
</evidence>
<keyword evidence="6" id="KW-0949">S-adenosyl-L-methionine</keyword>
<proteinExistence type="inferred from homology"/>
<dbReference type="InterPro" id="IPR034457">
    <property type="entry name" value="Organic_radical-activating"/>
</dbReference>
<dbReference type="PIRSF" id="PIRSF000368">
    <property type="entry name" value="NrdG"/>
    <property type="match status" value="1"/>
</dbReference>
<evidence type="ECO:0000256" key="9">
    <source>
        <dbReference type="ARBA" id="ARBA00023004"/>
    </source>
</evidence>
<dbReference type="InterPro" id="IPR012837">
    <property type="entry name" value="NrdG"/>
</dbReference>
<dbReference type="NCBIfam" id="TIGR02491">
    <property type="entry name" value="NrdG"/>
    <property type="match status" value="1"/>
</dbReference>
<keyword evidence="5" id="KW-0004">4Fe-4S</keyword>
<evidence type="ECO:0000256" key="3">
    <source>
        <dbReference type="ARBA" id="ARBA00009777"/>
    </source>
</evidence>
<keyword evidence="9" id="KW-0408">Iron</keyword>
<dbReference type="KEGG" id="amij:EQM06_05905"/>
<dbReference type="Gene3D" id="3.20.20.70">
    <property type="entry name" value="Aldolase class I"/>
    <property type="match status" value="1"/>
</dbReference>
<evidence type="ECO:0000256" key="5">
    <source>
        <dbReference type="ARBA" id="ARBA00022485"/>
    </source>
</evidence>
<dbReference type="Proteomes" id="UP000287601">
    <property type="component" value="Chromosome"/>
</dbReference>
<comment type="catalytic activity">
    <reaction evidence="11">
        <text>glycyl-[protein] + reduced [flavodoxin] + S-adenosyl-L-methionine = glycin-2-yl radical-[protein] + semiquinone [flavodoxin] + 5'-deoxyadenosine + L-methionine + H(+)</text>
        <dbReference type="Rhea" id="RHEA:61976"/>
        <dbReference type="Rhea" id="RHEA-COMP:10622"/>
        <dbReference type="Rhea" id="RHEA-COMP:14480"/>
        <dbReference type="Rhea" id="RHEA-COMP:15993"/>
        <dbReference type="Rhea" id="RHEA-COMP:15994"/>
        <dbReference type="ChEBI" id="CHEBI:15378"/>
        <dbReference type="ChEBI" id="CHEBI:17319"/>
        <dbReference type="ChEBI" id="CHEBI:29947"/>
        <dbReference type="ChEBI" id="CHEBI:32722"/>
        <dbReference type="ChEBI" id="CHEBI:57618"/>
        <dbReference type="ChEBI" id="CHEBI:57844"/>
        <dbReference type="ChEBI" id="CHEBI:59789"/>
        <dbReference type="ChEBI" id="CHEBI:140311"/>
    </reaction>
</comment>
<dbReference type="PROSITE" id="PS01087">
    <property type="entry name" value="RADICAL_ACTIVATING"/>
    <property type="match status" value="1"/>
</dbReference>
<dbReference type="GO" id="GO:0046872">
    <property type="term" value="F:metal ion binding"/>
    <property type="evidence" value="ECO:0007669"/>
    <property type="project" value="UniProtKB-KW"/>
</dbReference>
<evidence type="ECO:0000313" key="14">
    <source>
        <dbReference type="Proteomes" id="UP000287601"/>
    </source>
</evidence>
<sequence>MCQTEKWKQSSIRIAGIVRESIVDGPGIRFTVFCQGCPHGCKGCHNPETHDFKGGYDCSIEKLLHEIDKDPLLSGVTFSGGEPMCQPEAFLTLAREIKKRELNIVIFTGYTLEELQSMADENPSIGELLLFTDYLIDGRFVREERDLTLQFRGSGNQRYIDMNLTREAGHIVSAQ</sequence>
<comment type="cofactor">
    <cofactor evidence="1">
        <name>[4Fe-4S] cluster</name>
        <dbReference type="ChEBI" id="CHEBI:49883"/>
    </cofactor>
</comment>
<organism evidence="13 14">
    <name type="scientific">Aminipila luticellarii</name>
    <dbReference type="NCBI Taxonomy" id="2507160"/>
    <lineage>
        <taxon>Bacteria</taxon>
        <taxon>Bacillati</taxon>
        <taxon>Bacillota</taxon>
        <taxon>Clostridia</taxon>
        <taxon>Peptostreptococcales</taxon>
        <taxon>Anaerovoracaceae</taxon>
        <taxon>Aminipila</taxon>
    </lineage>
</organism>
<keyword evidence="14" id="KW-1185">Reference proteome</keyword>
<dbReference type="SUPFAM" id="SSF102114">
    <property type="entry name" value="Radical SAM enzymes"/>
    <property type="match status" value="1"/>
</dbReference>
<name>A0A410PV27_9FIRM</name>
<reference evidence="13 14" key="1">
    <citation type="submission" date="2019-01" db="EMBL/GenBank/DDBJ databases">
        <title>Draft genomes of a novel of Aminipila strains.</title>
        <authorList>
            <person name="Ma S."/>
        </authorList>
    </citation>
    <scope>NUCLEOTIDE SEQUENCE [LARGE SCALE GENOMIC DNA]</scope>
    <source>
        <strain evidence="14">JN-39</strain>
    </source>
</reference>
<evidence type="ECO:0000256" key="10">
    <source>
        <dbReference type="ARBA" id="ARBA00023014"/>
    </source>
</evidence>
<dbReference type="SFLD" id="SFLDG01063">
    <property type="entry name" value="activating_enzymes__group_1"/>
    <property type="match status" value="1"/>
</dbReference>
<protein>
    <recommendedName>
        <fullName evidence="4 12">Anaerobic ribonucleoside-triphosphate reductase-activating protein</fullName>
        <ecNumber evidence="12">1.97.1.-</ecNumber>
    </recommendedName>
</protein>
<keyword evidence="8 12" id="KW-0560">Oxidoreductase</keyword>
<comment type="similarity">
    <text evidence="3 12">Belongs to the organic radical-activating enzymes family.</text>
</comment>
<evidence type="ECO:0000256" key="6">
    <source>
        <dbReference type="ARBA" id="ARBA00022691"/>
    </source>
</evidence>
<evidence type="ECO:0000256" key="4">
    <source>
        <dbReference type="ARBA" id="ARBA00014281"/>
    </source>
</evidence>
<dbReference type="GO" id="GO:0043365">
    <property type="term" value="F:[formate-C-acetyltransferase]-activating enzyme activity"/>
    <property type="evidence" value="ECO:0007669"/>
    <property type="project" value="InterPro"/>
</dbReference>
<dbReference type="EC" id="1.97.1.-" evidence="12"/>
<evidence type="ECO:0000256" key="8">
    <source>
        <dbReference type="ARBA" id="ARBA00023002"/>
    </source>
</evidence>
<comment type="function">
    <text evidence="2 12">Activation of anaerobic ribonucleoside-triphosphate reductase under anaerobic conditions by generation of an organic free radical, using S-adenosylmethionine and reduced flavodoxin as cosubstrates to produce 5'-deoxy-adenosine.</text>
</comment>
<dbReference type="InterPro" id="IPR013785">
    <property type="entry name" value="Aldolase_TIM"/>
</dbReference>
<dbReference type="PANTHER" id="PTHR30352:SF2">
    <property type="entry name" value="ANAEROBIC RIBONUCLEOSIDE-TRIPHOSPHATE REDUCTASE-ACTIVATING PROTEIN"/>
    <property type="match status" value="1"/>
</dbReference>
<dbReference type="CDD" id="cd01335">
    <property type="entry name" value="Radical_SAM"/>
    <property type="match status" value="1"/>
</dbReference>
<dbReference type="GO" id="GO:0051539">
    <property type="term" value="F:4 iron, 4 sulfur cluster binding"/>
    <property type="evidence" value="ECO:0007669"/>
    <property type="project" value="UniProtKB-KW"/>
</dbReference>
<dbReference type="SFLD" id="SFLDS00029">
    <property type="entry name" value="Radical_SAM"/>
    <property type="match status" value="1"/>
</dbReference>
<gene>
    <name evidence="13" type="primary">nrdG</name>
    <name evidence="13" type="ORF">EQM06_05905</name>
</gene>
<dbReference type="GO" id="GO:0004748">
    <property type="term" value="F:ribonucleoside-diphosphate reductase activity, thioredoxin disulfide as acceptor"/>
    <property type="evidence" value="ECO:0007669"/>
    <property type="project" value="TreeGrafter"/>
</dbReference>
<dbReference type="SFLD" id="SFLDF00299">
    <property type="entry name" value="anaerobic_ribonucleoside-triph"/>
    <property type="match status" value="1"/>
</dbReference>
<dbReference type="AlphaFoldDB" id="A0A410PV27"/>
<dbReference type="InterPro" id="IPR001989">
    <property type="entry name" value="Radical_activat_CS"/>
</dbReference>
<dbReference type="PANTHER" id="PTHR30352">
    <property type="entry name" value="PYRUVATE FORMATE-LYASE-ACTIVATING ENZYME"/>
    <property type="match status" value="1"/>
</dbReference>
<dbReference type="OrthoDB" id="9782387at2"/>
<evidence type="ECO:0000256" key="11">
    <source>
        <dbReference type="ARBA" id="ARBA00047365"/>
    </source>
</evidence>
<evidence type="ECO:0000256" key="12">
    <source>
        <dbReference type="PIRNR" id="PIRNR000368"/>
    </source>
</evidence>
<keyword evidence="10" id="KW-0411">Iron-sulfur</keyword>
<dbReference type="SFLD" id="SFLDG01066">
    <property type="entry name" value="organic_radical-activating_enz"/>
    <property type="match status" value="1"/>
</dbReference>
<evidence type="ECO:0000256" key="7">
    <source>
        <dbReference type="ARBA" id="ARBA00022723"/>
    </source>
</evidence>
<dbReference type="InterPro" id="IPR058240">
    <property type="entry name" value="rSAM_sf"/>
</dbReference>
<dbReference type="EMBL" id="CP035281">
    <property type="protein sequence ID" value="QAT42802.1"/>
    <property type="molecule type" value="Genomic_DNA"/>
</dbReference>
<dbReference type="Pfam" id="PF13353">
    <property type="entry name" value="Fer4_12"/>
    <property type="match status" value="1"/>
</dbReference>
<dbReference type="InterPro" id="IPR007197">
    <property type="entry name" value="rSAM"/>
</dbReference>
<accession>A0A410PV27</accession>